<dbReference type="InterPro" id="IPR004704">
    <property type="entry name" value="PTS_IID_man"/>
</dbReference>
<evidence type="ECO:0000313" key="2">
    <source>
        <dbReference type="EMBL" id="QQV79667.1"/>
    </source>
</evidence>
<evidence type="ECO:0000256" key="1">
    <source>
        <dbReference type="SAM" id="Phobius"/>
    </source>
</evidence>
<keyword evidence="1" id="KW-0472">Membrane</keyword>
<protein>
    <submittedName>
        <fullName evidence="2">PTS system mannose/fructose/sorbose family transporter subunit IID</fullName>
    </submittedName>
</protein>
<dbReference type="Pfam" id="PF03613">
    <property type="entry name" value="EIID-AGA"/>
    <property type="match status" value="1"/>
</dbReference>
<reference evidence="2" key="1">
    <citation type="submission" date="2021-01" db="EMBL/GenBank/DDBJ databases">
        <title>Enterococcus.</title>
        <authorList>
            <person name="Du X."/>
            <person name="Wang N."/>
        </authorList>
    </citation>
    <scope>NUCLEOTIDE SEQUENCE [LARGE SCALE GENOMIC DNA]</scope>
    <source>
        <strain evidence="2">T90-2</strain>
    </source>
</reference>
<accession>A0A974NZ82</accession>
<dbReference type="GO" id="GO:0016020">
    <property type="term" value="C:membrane"/>
    <property type="evidence" value="ECO:0007669"/>
    <property type="project" value="InterPro"/>
</dbReference>
<feature type="transmembrane region" description="Helical" evidence="1">
    <location>
        <begin position="86"/>
        <end position="103"/>
    </location>
</feature>
<keyword evidence="1" id="KW-0812">Transmembrane</keyword>
<keyword evidence="1" id="KW-1133">Transmembrane helix</keyword>
<dbReference type="AlphaFoldDB" id="A0A974NZ82"/>
<gene>
    <name evidence="2" type="ORF">JG559_06935</name>
</gene>
<name>A0A974NZ82_ENTFL</name>
<sequence length="118" mass="13791">MFSCCYLIFRIWSPKIGLINLGYKMGVKAISILSESTKKIISFSNNCRNFRGGCVDSEECTINDNFCFFRLKDTKLDLQTQLFDTIMPNLLPLVFTLFCFYYVEKKDARRLLLIIFLL</sequence>
<dbReference type="GO" id="GO:0009401">
    <property type="term" value="P:phosphoenolpyruvate-dependent sugar phosphotransferase system"/>
    <property type="evidence" value="ECO:0007669"/>
    <property type="project" value="InterPro"/>
</dbReference>
<dbReference type="EMBL" id="CP068242">
    <property type="protein sequence ID" value="QQV79667.1"/>
    <property type="molecule type" value="Genomic_DNA"/>
</dbReference>
<proteinExistence type="predicted"/>
<organism evidence="2">
    <name type="scientific">Enterococcus faecalis</name>
    <name type="common">Streptococcus faecalis</name>
    <dbReference type="NCBI Taxonomy" id="1351"/>
    <lineage>
        <taxon>Bacteria</taxon>
        <taxon>Bacillati</taxon>
        <taxon>Bacillota</taxon>
        <taxon>Bacilli</taxon>
        <taxon>Lactobacillales</taxon>
        <taxon>Enterococcaceae</taxon>
        <taxon>Enterococcus</taxon>
    </lineage>
</organism>